<evidence type="ECO:0000313" key="5">
    <source>
        <dbReference type="Proteomes" id="UP000317982"/>
    </source>
</evidence>
<name>A0A545AM96_9ACTN</name>
<protein>
    <submittedName>
        <fullName evidence="4">FAD-binding protein</fullName>
    </submittedName>
</protein>
<evidence type="ECO:0000256" key="2">
    <source>
        <dbReference type="ARBA" id="ARBA00023033"/>
    </source>
</evidence>
<dbReference type="InterPro" id="IPR036188">
    <property type="entry name" value="FAD/NAD-bd_sf"/>
</dbReference>
<sequence>MRTAAVVGAGIGGLAAAIALRNRGWDVTVLERWPQIVDLGTAIGLWPDAQRALGRLGVGDQIQAVGVPYRTAHVRTPKGRRIAPLPLERIERSGGAPVLMVPRTTLIRTLANALPAKTIHTGITVDRPTDLPHDLIVAADGYRSTIRTAVAPQTRTRYLGFVAIRGVVDGEFGPYGEVWGRGILVGVTPVERGRTNFYVALRAPQHTRPTLDDLRERLAHYPEPIPTVLGLATDVLRHDVHDLAPALRTYVHRNVALLGDAAHAMAPSLGQGACQALIDADCLATNGLENYDELRRRPTQRLARASRLLSRIQT</sequence>
<dbReference type="SUPFAM" id="SSF51905">
    <property type="entry name" value="FAD/NAD(P)-binding domain"/>
    <property type="match status" value="1"/>
</dbReference>
<dbReference type="PRINTS" id="PR00420">
    <property type="entry name" value="RNGMNOXGNASE"/>
</dbReference>
<dbReference type="InterPro" id="IPR050493">
    <property type="entry name" value="FAD-dep_Monooxygenase_BioMet"/>
</dbReference>
<dbReference type="PANTHER" id="PTHR13789">
    <property type="entry name" value="MONOOXYGENASE"/>
    <property type="match status" value="1"/>
</dbReference>
<keyword evidence="1" id="KW-0560">Oxidoreductase</keyword>
<dbReference type="GO" id="GO:0004497">
    <property type="term" value="F:monooxygenase activity"/>
    <property type="evidence" value="ECO:0007669"/>
    <property type="project" value="UniProtKB-KW"/>
</dbReference>
<evidence type="ECO:0000259" key="3">
    <source>
        <dbReference type="Pfam" id="PF01494"/>
    </source>
</evidence>
<dbReference type="InParanoid" id="A0A545AM96"/>
<dbReference type="EMBL" id="VIRS01000018">
    <property type="protein sequence ID" value="TQS42459.1"/>
    <property type="molecule type" value="Genomic_DNA"/>
</dbReference>
<dbReference type="InterPro" id="IPR002938">
    <property type="entry name" value="FAD-bd"/>
</dbReference>
<accession>A0A545AM96</accession>
<comment type="caution">
    <text evidence="4">The sequence shown here is derived from an EMBL/GenBank/DDBJ whole genome shotgun (WGS) entry which is preliminary data.</text>
</comment>
<reference evidence="4 5" key="1">
    <citation type="submission" date="2019-07" db="EMBL/GenBank/DDBJ databases">
        <title>Cryptosporangium phraense sp. nov., isolated from plant litter.</title>
        <authorList>
            <person name="Suriyachadkun C."/>
        </authorList>
    </citation>
    <scope>NUCLEOTIDE SEQUENCE [LARGE SCALE GENOMIC DNA]</scope>
    <source>
        <strain evidence="4 5">A-T 5661</strain>
    </source>
</reference>
<organism evidence="4 5">
    <name type="scientific">Cryptosporangium phraense</name>
    <dbReference type="NCBI Taxonomy" id="2593070"/>
    <lineage>
        <taxon>Bacteria</taxon>
        <taxon>Bacillati</taxon>
        <taxon>Actinomycetota</taxon>
        <taxon>Actinomycetes</taxon>
        <taxon>Cryptosporangiales</taxon>
        <taxon>Cryptosporangiaceae</taxon>
        <taxon>Cryptosporangium</taxon>
    </lineage>
</organism>
<feature type="domain" description="FAD-binding" evidence="3">
    <location>
        <begin position="4"/>
        <end position="116"/>
    </location>
</feature>
<keyword evidence="2" id="KW-0503">Monooxygenase</keyword>
<proteinExistence type="predicted"/>
<dbReference type="PANTHER" id="PTHR13789:SF309">
    <property type="entry name" value="PUTATIVE (AFU_ORTHOLOGUE AFUA_6G14510)-RELATED"/>
    <property type="match status" value="1"/>
</dbReference>
<dbReference type="RefSeq" id="WP_142707148.1">
    <property type="nucleotide sequence ID" value="NZ_VIRS01000018.1"/>
</dbReference>
<dbReference type="Gene3D" id="3.50.50.60">
    <property type="entry name" value="FAD/NAD(P)-binding domain"/>
    <property type="match status" value="1"/>
</dbReference>
<dbReference type="AlphaFoldDB" id="A0A545AM96"/>
<keyword evidence="5" id="KW-1185">Reference proteome</keyword>
<evidence type="ECO:0000256" key="1">
    <source>
        <dbReference type="ARBA" id="ARBA00023002"/>
    </source>
</evidence>
<evidence type="ECO:0000313" key="4">
    <source>
        <dbReference type="EMBL" id="TQS42459.1"/>
    </source>
</evidence>
<gene>
    <name evidence="4" type="ORF">FL583_24440</name>
</gene>
<dbReference type="Proteomes" id="UP000317982">
    <property type="component" value="Unassembled WGS sequence"/>
</dbReference>
<dbReference type="Pfam" id="PF01494">
    <property type="entry name" value="FAD_binding_3"/>
    <property type="match status" value="2"/>
</dbReference>
<dbReference type="GO" id="GO:0071949">
    <property type="term" value="F:FAD binding"/>
    <property type="evidence" value="ECO:0007669"/>
    <property type="project" value="InterPro"/>
</dbReference>
<feature type="domain" description="FAD-binding" evidence="3">
    <location>
        <begin position="133"/>
        <end position="285"/>
    </location>
</feature>
<dbReference type="OrthoDB" id="9782160at2"/>